<evidence type="ECO:0000256" key="1">
    <source>
        <dbReference type="SAM" id="MobiDB-lite"/>
    </source>
</evidence>
<evidence type="ECO:0000313" key="4">
    <source>
        <dbReference type="Proteomes" id="UP000807353"/>
    </source>
</evidence>
<gene>
    <name evidence="3" type="ORF">BDZ94DRAFT_1183686</name>
</gene>
<dbReference type="EMBL" id="MU150232">
    <property type="protein sequence ID" value="KAF9468732.1"/>
    <property type="molecule type" value="Genomic_DNA"/>
</dbReference>
<dbReference type="PANTHER" id="PTHR33112:SF16">
    <property type="entry name" value="HETEROKARYON INCOMPATIBILITY DOMAIN-CONTAINING PROTEIN"/>
    <property type="match status" value="1"/>
</dbReference>
<comment type="caution">
    <text evidence="3">The sequence shown here is derived from an EMBL/GenBank/DDBJ whole genome shotgun (WGS) entry which is preliminary data.</text>
</comment>
<dbReference type="OrthoDB" id="5125733at2759"/>
<sequence>MKKVRSFITHLLPQSSSSPDSIHDLCKLCSDVFQPTNFYEMQTRAPGRGTYWGDKPQAMHYLPKKHIISSSARCHLCAFILARVRQRQKKHGWVFDQPLAVETELRPADGSGAVTFVTFGLRYHATEDSDGGSEESRLLRMIFEVDAAADNPAATWIKKRPVNHDVASPAAFEKARRWIQDCVGNHERCPKTNETSLPTRVLDLKDPDNIRLHITNGQIGIYAALSYCWGDTANLLTTEDTLSSRIQGTPMSDFPHTLRDAILVSRRLGYQYLWIDALCIIQDSAVDKNREISKMRHIFQSAHLTIIAASASTSHSGFLHKRIPPRTPNLQLPYPCPDGSKGSIQLYETLGDSADPVQYDPSLDPVSARAWTLEERLLSPRRLIYTSTHLRYLCDTTELSDGGSPSDRSFQGHIYTGPPQYERSDRLPRALQLSTNPVSPPSPSSDPSDEPWKAWHAILSDYTSRALTHPSDKLRALSGISSLYSLRTGDTYHAGLWNAHLVSDLLWQVNISAPIGKQDALFPRPAAYRAPSWSWASVDGAILNRQVGQADKVVANDFAVLKCEVETDHSYGAVAGGIIVLKGRMRGAAWDSDIGTIHELHPTRKRPIMRSVASAYPDAREDVTGQLVWCLEVLNRTGTFKGPQEGLILVPINECGAEVRDEDQPQNWRRVGYFDTDDLAQDWFADAKVCITTIV</sequence>
<feature type="region of interest" description="Disordered" evidence="1">
    <location>
        <begin position="398"/>
        <end position="422"/>
    </location>
</feature>
<dbReference type="InterPro" id="IPR010730">
    <property type="entry name" value="HET"/>
</dbReference>
<dbReference type="AlphaFoldDB" id="A0A9P5YGW1"/>
<dbReference type="Proteomes" id="UP000807353">
    <property type="component" value="Unassembled WGS sequence"/>
</dbReference>
<accession>A0A9P5YGW1</accession>
<dbReference type="PANTHER" id="PTHR33112">
    <property type="entry name" value="DOMAIN PROTEIN, PUTATIVE-RELATED"/>
    <property type="match status" value="1"/>
</dbReference>
<protein>
    <submittedName>
        <fullName evidence="3">Heterokaryon incompatibility protein-domain-containing protein</fullName>
    </submittedName>
</protein>
<evidence type="ECO:0000313" key="3">
    <source>
        <dbReference type="EMBL" id="KAF9468732.1"/>
    </source>
</evidence>
<evidence type="ECO:0000259" key="2">
    <source>
        <dbReference type="Pfam" id="PF06985"/>
    </source>
</evidence>
<proteinExistence type="predicted"/>
<name>A0A9P5YGW1_9AGAR</name>
<organism evidence="3 4">
    <name type="scientific">Collybia nuda</name>
    <dbReference type="NCBI Taxonomy" id="64659"/>
    <lineage>
        <taxon>Eukaryota</taxon>
        <taxon>Fungi</taxon>
        <taxon>Dikarya</taxon>
        <taxon>Basidiomycota</taxon>
        <taxon>Agaricomycotina</taxon>
        <taxon>Agaricomycetes</taxon>
        <taxon>Agaricomycetidae</taxon>
        <taxon>Agaricales</taxon>
        <taxon>Tricholomatineae</taxon>
        <taxon>Clitocybaceae</taxon>
        <taxon>Collybia</taxon>
    </lineage>
</organism>
<feature type="domain" description="Heterokaryon incompatibility" evidence="2">
    <location>
        <begin position="222"/>
        <end position="375"/>
    </location>
</feature>
<keyword evidence="4" id="KW-1185">Reference proteome</keyword>
<reference evidence="3" key="1">
    <citation type="submission" date="2020-11" db="EMBL/GenBank/DDBJ databases">
        <authorList>
            <consortium name="DOE Joint Genome Institute"/>
            <person name="Ahrendt S."/>
            <person name="Riley R."/>
            <person name="Andreopoulos W."/>
            <person name="Labutti K."/>
            <person name="Pangilinan J."/>
            <person name="Ruiz-Duenas F.J."/>
            <person name="Barrasa J.M."/>
            <person name="Sanchez-Garcia M."/>
            <person name="Camarero S."/>
            <person name="Miyauchi S."/>
            <person name="Serrano A."/>
            <person name="Linde D."/>
            <person name="Babiker R."/>
            <person name="Drula E."/>
            <person name="Ayuso-Fernandez I."/>
            <person name="Pacheco R."/>
            <person name="Padilla G."/>
            <person name="Ferreira P."/>
            <person name="Barriuso J."/>
            <person name="Kellner H."/>
            <person name="Castanera R."/>
            <person name="Alfaro M."/>
            <person name="Ramirez L."/>
            <person name="Pisabarro A.G."/>
            <person name="Kuo A."/>
            <person name="Tritt A."/>
            <person name="Lipzen A."/>
            <person name="He G."/>
            <person name="Yan M."/>
            <person name="Ng V."/>
            <person name="Cullen D."/>
            <person name="Martin F."/>
            <person name="Rosso M.-N."/>
            <person name="Henrissat B."/>
            <person name="Hibbett D."/>
            <person name="Martinez A.T."/>
            <person name="Grigoriev I.V."/>
        </authorList>
    </citation>
    <scope>NUCLEOTIDE SEQUENCE</scope>
    <source>
        <strain evidence="3">CBS 247.69</strain>
    </source>
</reference>
<dbReference type="Pfam" id="PF06985">
    <property type="entry name" value="HET"/>
    <property type="match status" value="1"/>
</dbReference>